<dbReference type="GO" id="GO:0005856">
    <property type="term" value="C:cytoskeleton"/>
    <property type="evidence" value="ECO:0007669"/>
    <property type="project" value="TreeGrafter"/>
</dbReference>
<dbReference type="NCBIfam" id="NF004855">
    <property type="entry name" value="PRK06208.1"/>
    <property type="match status" value="1"/>
</dbReference>
<dbReference type="Pfam" id="PF00596">
    <property type="entry name" value="Aldolase_II"/>
    <property type="match status" value="1"/>
</dbReference>
<dbReference type="Gene3D" id="3.40.225.10">
    <property type="entry name" value="Class II aldolase/adducin N-terminal domain"/>
    <property type="match status" value="1"/>
</dbReference>
<evidence type="ECO:0000313" key="3">
    <source>
        <dbReference type="Proteomes" id="UP000736672"/>
    </source>
</evidence>
<dbReference type="SUPFAM" id="SSF53639">
    <property type="entry name" value="AraD/HMP-PK domain-like"/>
    <property type="match status" value="1"/>
</dbReference>
<dbReference type="PANTHER" id="PTHR10672">
    <property type="entry name" value="ADDUCIN"/>
    <property type="match status" value="1"/>
</dbReference>
<comment type="caution">
    <text evidence="2">The sequence shown here is derived from an EMBL/GenBank/DDBJ whole genome shotgun (WGS) entry which is preliminary data.</text>
</comment>
<evidence type="ECO:0000313" key="2">
    <source>
        <dbReference type="EMBL" id="KAH7232689.1"/>
    </source>
</evidence>
<dbReference type="Proteomes" id="UP000736672">
    <property type="component" value="Unassembled WGS sequence"/>
</dbReference>
<dbReference type="OrthoDB" id="3238794at2759"/>
<accession>A0A9P9G7H1</accession>
<dbReference type="GO" id="GO:0051015">
    <property type="term" value="F:actin filament binding"/>
    <property type="evidence" value="ECO:0007669"/>
    <property type="project" value="TreeGrafter"/>
</dbReference>
<reference evidence="2" key="1">
    <citation type="journal article" date="2021" name="Nat. Commun.">
        <title>Genetic determinants of endophytism in the Arabidopsis root mycobiome.</title>
        <authorList>
            <person name="Mesny F."/>
            <person name="Miyauchi S."/>
            <person name="Thiergart T."/>
            <person name="Pickel B."/>
            <person name="Atanasova L."/>
            <person name="Karlsson M."/>
            <person name="Huettel B."/>
            <person name="Barry K.W."/>
            <person name="Haridas S."/>
            <person name="Chen C."/>
            <person name="Bauer D."/>
            <person name="Andreopoulos W."/>
            <person name="Pangilinan J."/>
            <person name="LaButti K."/>
            <person name="Riley R."/>
            <person name="Lipzen A."/>
            <person name="Clum A."/>
            <person name="Drula E."/>
            <person name="Henrissat B."/>
            <person name="Kohler A."/>
            <person name="Grigoriev I.V."/>
            <person name="Martin F.M."/>
            <person name="Hacquard S."/>
        </authorList>
    </citation>
    <scope>NUCLEOTIDE SEQUENCE</scope>
    <source>
        <strain evidence="2">FSSC 5 MPI-SDFR-AT-0091</strain>
    </source>
</reference>
<dbReference type="EMBL" id="JAGTJS010000028">
    <property type="protein sequence ID" value="KAH7232689.1"/>
    <property type="molecule type" value="Genomic_DNA"/>
</dbReference>
<dbReference type="InterPro" id="IPR036409">
    <property type="entry name" value="Aldolase_II/adducin_N_sf"/>
</dbReference>
<dbReference type="SMART" id="SM01007">
    <property type="entry name" value="Aldolase_II"/>
    <property type="match status" value="1"/>
</dbReference>
<gene>
    <name evidence="2" type="ORF">B0J15DRAFT_472212</name>
</gene>
<dbReference type="InterPro" id="IPR001303">
    <property type="entry name" value="Aldolase_II/adducin_N"/>
</dbReference>
<protein>
    <submittedName>
        <fullName evidence="2">Class II aldolase and Adducin domain-containing protein</fullName>
    </submittedName>
</protein>
<feature type="domain" description="Class II aldolase/adducin N-terminal" evidence="1">
    <location>
        <begin position="66"/>
        <end position="249"/>
    </location>
</feature>
<dbReference type="FunFam" id="3.40.225.10:FF:000009">
    <property type="entry name" value="Class II aldolase/adducin N-terminal"/>
    <property type="match status" value="1"/>
</dbReference>
<proteinExistence type="predicted"/>
<dbReference type="AlphaFoldDB" id="A0A9P9G7H1"/>
<evidence type="ECO:0000259" key="1">
    <source>
        <dbReference type="SMART" id="SM01007"/>
    </source>
</evidence>
<name>A0A9P9G7H1_FUSSL</name>
<sequence length="302" mass="33571">MAPSKITELEETSSSLSWRNHCTESAPSFLDKGESLTPLRALSHGPMLGGVPKFLDLSSQRKWLLQHMTAVFRHWSREGYVEGMSGHISVRDPEYPHAFWTNPLGIHFGLLRVDDMVLVNYEGQIIGGNQSLPINRAGFLIHSEIHKARPDVHAVCHCHSIHGKAWSSFGRRIDMINQDACKFFGNAHTVYENHGGVVLGAEEGERIAAALGNAKAVILRNHGILTVGSTVDEAAWLFTSLEHSCKAQLLAEAAAANGSRILLIDDEEAKFNFETESDPEVCYAEFQVYYELERRLSDVDFS</sequence>
<dbReference type="InterPro" id="IPR051017">
    <property type="entry name" value="Aldolase-II_Adducin_sf"/>
</dbReference>
<keyword evidence="3" id="KW-1185">Reference proteome</keyword>
<organism evidence="2 3">
    <name type="scientific">Fusarium solani</name>
    <name type="common">Filamentous fungus</name>
    <dbReference type="NCBI Taxonomy" id="169388"/>
    <lineage>
        <taxon>Eukaryota</taxon>
        <taxon>Fungi</taxon>
        <taxon>Dikarya</taxon>
        <taxon>Ascomycota</taxon>
        <taxon>Pezizomycotina</taxon>
        <taxon>Sordariomycetes</taxon>
        <taxon>Hypocreomycetidae</taxon>
        <taxon>Hypocreales</taxon>
        <taxon>Nectriaceae</taxon>
        <taxon>Fusarium</taxon>
        <taxon>Fusarium solani species complex</taxon>
    </lineage>
</organism>
<dbReference type="PANTHER" id="PTHR10672:SF25">
    <property type="entry name" value="MEIOTICALLY UP-REGULATED GENE 14 PROTEIN"/>
    <property type="match status" value="1"/>
</dbReference>